<evidence type="ECO:0000313" key="3">
    <source>
        <dbReference type="Proteomes" id="UP001155840"/>
    </source>
</evidence>
<dbReference type="AlphaFoldDB" id="A0AA43ZHH3"/>
<dbReference type="Gene3D" id="3.40.50.410">
    <property type="entry name" value="von Willebrand factor, type A domain"/>
    <property type="match status" value="1"/>
</dbReference>
<reference evidence="2" key="1">
    <citation type="submission" date="2020-03" db="EMBL/GenBank/DDBJ databases">
        <title>Ferranicluibacter endophyticum gen. nov., sp. nov., a new genus isolated from Rubus ulmifolius Schott. stem.</title>
        <authorList>
            <person name="Roca-Couso R."/>
            <person name="Flores-Felix J.D."/>
            <person name="Igual J.M."/>
            <person name="Rivas R."/>
        </authorList>
    </citation>
    <scope>NUCLEOTIDE SEQUENCE</scope>
    <source>
        <strain evidence="2">CRRU44</strain>
    </source>
</reference>
<dbReference type="SUPFAM" id="SSF53300">
    <property type="entry name" value="vWA-like"/>
    <property type="match status" value="1"/>
</dbReference>
<organism evidence="2 3">
    <name type="scientific">Ferranicluibacter rubi</name>
    <dbReference type="NCBI Taxonomy" id="2715133"/>
    <lineage>
        <taxon>Bacteria</taxon>
        <taxon>Pseudomonadati</taxon>
        <taxon>Pseudomonadota</taxon>
        <taxon>Alphaproteobacteria</taxon>
        <taxon>Hyphomicrobiales</taxon>
        <taxon>Rhizobiaceae</taxon>
        <taxon>Ferranicluibacter</taxon>
    </lineage>
</organism>
<dbReference type="InterPro" id="IPR036465">
    <property type="entry name" value="vWFA_dom_sf"/>
</dbReference>
<keyword evidence="3" id="KW-1185">Reference proteome</keyword>
<dbReference type="InterPro" id="IPR010607">
    <property type="entry name" value="DUF1194"/>
</dbReference>
<accession>A0AA43ZHH3</accession>
<evidence type="ECO:0000256" key="1">
    <source>
        <dbReference type="SAM" id="SignalP"/>
    </source>
</evidence>
<protein>
    <submittedName>
        <fullName evidence="2">DUF1194 domain-containing protein</fullName>
    </submittedName>
</protein>
<comment type="caution">
    <text evidence="2">The sequence shown here is derived from an EMBL/GenBank/DDBJ whole genome shotgun (WGS) entry which is preliminary data.</text>
</comment>
<name>A0AA43ZHH3_9HYPH</name>
<feature type="chain" id="PRO_5041281382" evidence="1">
    <location>
        <begin position="21"/>
        <end position="272"/>
    </location>
</feature>
<evidence type="ECO:0000313" key="2">
    <source>
        <dbReference type="EMBL" id="NHT76501.1"/>
    </source>
</evidence>
<dbReference type="Proteomes" id="UP001155840">
    <property type="component" value="Unassembled WGS sequence"/>
</dbReference>
<dbReference type="EMBL" id="JAANCM010000005">
    <property type="protein sequence ID" value="NHT76501.1"/>
    <property type="molecule type" value="Genomic_DNA"/>
</dbReference>
<keyword evidence="1" id="KW-0732">Signal</keyword>
<gene>
    <name evidence="2" type="ORF">G8E10_12195</name>
</gene>
<dbReference type="Pfam" id="PF06707">
    <property type="entry name" value="DUF1194"/>
    <property type="match status" value="1"/>
</dbReference>
<sequence>MILAGIALLMGLSSQGLPSAASTTDMTHITTIAALGRRDVDVELVLAVDMSGSMDLEEARIQRAGYLDALRHKEFIDAVRGGLIGEIAISYFEWAGSVNESSRVDWHLISSAEDAAAFADEIAARPVTTRRGTSISNALTYATGMIDTNAFNGQRRVIDVSGDGPNNLGPPVLPARDMAVRSGIIVNGLAIIIRPTGVGVRLDRYYGDCVIGGPGAFVLPIHNPEDFGVAIRQKLVMEVSGRQPRLRPIPVASPSAVDCLIGEKLRPGFFDR</sequence>
<proteinExistence type="predicted"/>
<feature type="signal peptide" evidence="1">
    <location>
        <begin position="1"/>
        <end position="20"/>
    </location>
</feature>